<dbReference type="Gene3D" id="3.30.1460.30">
    <property type="entry name" value="YgaC/TfoX-N like chaperone"/>
    <property type="match status" value="1"/>
</dbReference>
<dbReference type="InterPro" id="IPR047525">
    <property type="entry name" value="TfoX-like"/>
</dbReference>
<reference evidence="2 3" key="1">
    <citation type="submission" date="2016-04" db="EMBL/GenBank/DDBJ databases">
        <title>Draft genome sequence of freshwater magnetotactic bacteria Magnetospirillum marisnigri SP-1 and Magnetospirillum moscoviense BB-1.</title>
        <authorList>
            <person name="Koziaeva V."/>
            <person name="Dziuba M.V."/>
            <person name="Ivanov T.M."/>
            <person name="Kuznetsov B."/>
            <person name="Grouzdev D.S."/>
        </authorList>
    </citation>
    <scope>NUCLEOTIDE SEQUENCE [LARGE SCALE GENOMIC DNA]</scope>
    <source>
        <strain evidence="2 3">SP-1</strain>
    </source>
</reference>
<organism evidence="2 3">
    <name type="scientific">Paramagnetospirillum marisnigri</name>
    <dbReference type="NCBI Taxonomy" id="1285242"/>
    <lineage>
        <taxon>Bacteria</taxon>
        <taxon>Pseudomonadati</taxon>
        <taxon>Pseudomonadota</taxon>
        <taxon>Alphaproteobacteria</taxon>
        <taxon>Rhodospirillales</taxon>
        <taxon>Magnetospirillaceae</taxon>
        <taxon>Paramagnetospirillum</taxon>
    </lineage>
</organism>
<dbReference type="InterPro" id="IPR007076">
    <property type="entry name" value="TfoX_N"/>
</dbReference>
<accession>A0A178M6I3</accession>
<gene>
    <name evidence="2" type="ORF">A6A04_09850</name>
</gene>
<dbReference type="AlphaFoldDB" id="A0A178M6I3"/>
<dbReference type="Pfam" id="PF04993">
    <property type="entry name" value="TfoX_N"/>
    <property type="match status" value="1"/>
</dbReference>
<name>A0A178M6I3_9PROT</name>
<dbReference type="PANTHER" id="PTHR36121">
    <property type="entry name" value="PROTEIN SXY"/>
    <property type="match status" value="1"/>
</dbReference>
<protein>
    <recommendedName>
        <fullName evidence="1">TfoX N-terminal domain-containing protein</fullName>
    </recommendedName>
</protein>
<dbReference type="EMBL" id="LWQT01000131">
    <property type="protein sequence ID" value="OAN42994.1"/>
    <property type="molecule type" value="Genomic_DNA"/>
</dbReference>
<dbReference type="OrthoDB" id="1524907at2"/>
<evidence type="ECO:0000259" key="1">
    <source>
        <dbReference type="Pfam" id="PF04993"/>
    </source>
</evidence>
<proteinExistence type="predicted"/>
<comment type="caution">
    <text evidence="2">The sequence shown here is derived from an EMBL/GenBank/DDBJ whole genome shotgun (WGS) entry which is preliminary data.</text>
</comment>
<feature type="domain" description="TfoX N-terminal" evidence="1">
    <location>
        <begin position="11"/>
        <end position="102"/>
    </location>
</feature>
<evidence type="ECO:0000313" key="2">
    <source>
        <dbReference type="EMBL" id="OAN42994.1"/>
    </source>
</evidence>
<dbReference type="SUPFAM" id="SSF159894">
    <property type="entry name" value="YgaC/TfoX-N like"/>
    <property type="match status" value="1"/>
</dbReference>
<dbReference type="RefSeq" id="WP_068495988.1">
    <property type="nucleotide sequence ID" value="NZ_LWQT01000131.1"/>
</dbReference>
<evidence type="ECO:0000313" key="3">
    <source>
        <dbReference type="Proteomes" id="UP000078428"/>
    </source>
</evidence>
<sequence>MTRELADHVCDLLSPLGPVVAKSMFGGFGIYLDGRMFALIAFETLYLKADDHNRPMFEEAGSAPFKPWEHKPMTMPYWEVPADVMDEPEELCRWGRAAFDAALRARTQKRRPATKRRGP</sequence>
<dbReference type="STRING" id="1285242.A6A04_09850"/>
<dbReference type="PANTHER" id="PTHR36121:SF1">
    <property type="entry name" value="PROTEIN SXY"/>
    <property type="match status" value="1"/>
</dbReference>
<keyword evidence="3" id="KW-1185">Reference proteome</keyword>
<dbReference type="Proteomes" id="UP000078428">
    <property type="component" value="Unassembled WGS sequence"/>
</dbReference>